<dbReference type="Gene3D" id="3.30.160.60">
    <property type="entry name" value="Classic Zinc Finger"/>
    <property type="match status" value="1"/>
</dbReference>
<keyword evidence="4" id="KW-0863">Zinc-finger</keyword>
<dbReference type="SUPFAM" id="SSF57667">
    <property type="entry name" value="beta-beta-alpha zinc fingers"/>
    <property type="match status" value="1"/>
</dbReference>
<dbReference type="PROSITE" id="PS50297">
    <property type="entry name" value="ANK_REP_REGION"/>
    <property type="match status" value="2"/>
</dbReference>
<feature type="repeat" description="ANK" evidence="3">
    <location>
        <begin position="348"/>
        <end position="376"/>
    </location>
</feature>
<keyword evidence="1" id="KW-0677">Repeat</keyword>
<organism evidence="6 7">
    <name type="scientific">Trichogramma brassicae</name>
    <dbReference type="NCBI Taxonomy" id="86971"/>
    <lineage>
        <taxon>Eukaryota</taxon>
        <taxon>Metazoa</taxon>
        <taxon>Ecdysozoa</taxon>
        <taxon>Arthropoda</taxon>
        <taxon>Hexapoda</taxon>
        <taxon>Insecta</taxon>
        <taxon>Pterygota</taxon>
        <taxon>Neoptera</taxon>
        <taxon>Endopterygota</taxon>
        <taxon>Hymenoptera</taxon>
        <taxon>Apocrita</taxon>
        <taxon>Proctotrupomorpha</taxon>
        <taxon>Chalcidoidea</taxon>
        <taxon>Trichogrammatidae</taxon>
        <taxon>Trichogramma</taxon>
    </lineage>
</organism>
<dbReference type="SMART" id="SM00248">
    <property type="entry name" value="ANK"/>
    <property type="match status" value="3"/>
</dbReference>
<keyword evidence="4" id="KW-0479">Metal-binding</keyword>
<dbReference type="EMBL" id="CADCXV010000846">
    <property type="protein sequence ID" value="CAB0037186.1"/>
    <property type="molecule type" value="Genomic_DNA"/>
</dbReference>
<dbReference type="InterPro" id="IPR036236">
    <property type="entry name" value="Znf_C2H2_sf"/>
</dbReference>
<dbReference type="GO" id="GO:0051059">
    <property type="term" value="F:NF-kappaB binding"/>
    <property type="evidence" value="ECO:0007669"/>
    <property type="project" value="TreeGrafter"/>
</dbReference>
<dbReference type="Gene3D" id="1.25.40.20">
    <property type="entry name" value="Ankyrin repeat-containing domain"/>
    <property type="match status" value="2"/>
</dbReference>
<dbReference type="PROSITE" id="PS00028">
    <property type="entry name" value="ZINC_FINGER_C2H2_1"/>
    <property type="match status" value="2"/>
</dbReference>
<dbReference type="PROSITE" id="PS50088">
    <property type="entry name" value="ANK_REPEAT"/>
    <property type="match status" value="2"/>
</dbReference>
<evidence type="ECO:0000256" key="2">
    <source>
        <dbReference type="ARBA" id="ARBA00023043"/>
    </source>
</evidence>
<dbReference type="InterPro" id="IPR002110">
    <property type="entry name" value="Ankyrin_rpt"/>
</dbReference>
<gene>
    <name evidence="6" type="ORF">TBRA_LOCUS9023</name>
</gene>
<dbReference type="Proteomes" id="UP000479190">
    <property type="component" value="Unassembled WGS sequence"/>
</dbReference>
<dbReference type="SUPFAM" id="SSF48403">
    <property type="entry name" value="Ankyrin repeat"/>
    <property type="match status" value="1"/>
</dbReference>
<evidence type="ECO:0000256" key="1">
    <source>
        <dbReference type="ARBA" id="ARBA00022737"/>
    </source>
</evidence>
<dbReference type="InterPro" id="IPR013087">
    <property type="entry name" value="Znf_C2H2_type"/>
</dbReference>
<evidence type="ECO:0000259" key="5">
    <source>
        <dbReference type="PROSITE" id="PS50157"/>
    </source>
</evidence>
<evidence type="ECO:0000256" key="3">
    <source>
        <dbReference type="PROSITE-ProRule" id="PRU00023"/>
    </source>
</evidence>
<evidence type="ECO:0000313" key="6">
    <source>
        <dbReference type="EMBL" id="CAB0037186.1"/>
    </source>
</evidence>
<dbReference type="CDD" id="cd17039">
    <property type="entry name" value="Ubl_ubiquitin_like"/>
    <property type="match status" value="1"/>
</dbReference>
<dbReference type="InterPro" id="IPR051070">
    <property type="entry name" value="NF-kappa-B_inhibitor"/>
</dbReference>
<dbReference type="PANTHER" id="PTHR46680:SF3">
    <property type="entry name" value="NF-KAPPA-B INHIBITOR CACTUS"/>
    <property type="match status" value="1"/>
</dbReference>
<dbReference type="SMART" id="SM00355">
    <property type="entry name" value="ZnF_C2H2"/>
    <property type="match status" value="2"/>
</dbReference>
<feature type="repeat" description="ANK" evidence="3">
    <location>
        <begin position="278"/>
        <end position="310"/>
    </location>
</feature>
<dbReference type="GO" id="GO:0071356">
    <property type="term" value="P:cellular response to tumor necrosis factor"/>
    <property type="evidence" value="ECO:0007669"/>
    <property type="project" value="TreeGrafter"/>
</dbReference>
<dbReference type="PANTHER" id="PTHR46680">
    <property type="entry name" value="NF-KAPPA-B INHIBITOR ALPHA"/>
    <property type="match status" value="1"/>
</dbReference>
<evidence type="ECO:0000256" key="4">
    <source>
        <dbReference type="PROSITE-ProRule" id="PRU00042"/>
    </source>
</evidence>
<dbReference type="GO" id="GO:0005829">
    <property type="term" value="C:cytosol"/>
    <property type="evidence" value="ECO:0007669"/>
    <property type="project" value="TreeGrafter"/>
</dbReference>
<evidence type="ECO:0000313" key="7">
    <source>
        <dbReference type="Proteomes" id="UP000479190"/>
    </source>
</evidence>
<keyword evidence="7" id="KW-1185">Reference proteome</keyword>
<feature type="domain" description="C2H2-type" evidence="5">
    <location>
        <begin position="117"/>
        <end position="145"/>
    </location>
</feature>
<name>A0A6H5II74_9HYME</name>
<dbReference type="OrthoDB" id="496981at2759"/>
<proteinExistence type="predicted"/>
<dbReference type="Pfam" id="PF00096">
    <property type="entry name" value="zf-C2H2"/>
    <property type="match status" value="2"/>
</dbReference>
<accession>A0A6H5II74</accession>
<dbReference type="PROSITE" id="PS50157">
    <property type="entry name" value="ZINC_FINGER_C2H2_2"/>
    <property type="match status" value="2"/>
</dbReference>
<sequence length="390" mass="44835">MSDINGRLVNYVPFERRMKVNDLKRAVAGRFGAEFDRVRLFFNHQYLDADYNLAKRFNIKDRDVIESRVAAKRRSSRGRKIGTRKISSHPCNVCGKKYKTKSCLKIHIDAAHNEIDHPCDICKKTFTTKGNLRSHVKSVHMAKAHTCDTCVKKSIIHRPRTAAKTVSNAKVTERVDREELFKFLIRTGYKDEPEVDEDNKLLHCTTMVHHIAANRRKFYYWRSDVCELLSNVYDRLDVIYSDESGMTHFHVACMTRSTSVVARFLDSGRDPNYRVRGTDDTPLLLALKEHRMEMVEFLLRRGANPNLANAKGLTLLHAIIKDGRWLKEFFEIVDDVGLTVQIDPRDNFGRTPLQWAVAHLRPTMIDALLGRGADLSGFVFQLQDTLGKNT</sequence>
<dbReference type="InterPro" id="IPR036770">
    <property type="entry name" value="Ankyrin_rpt-contain_sf"/>
</dbReference>
<dbReference type="Pfam" id="PF12796">
    <property type="entry name" value="Ank_2"/>
    <property type="match status" value="1"/>
</dbReference>
<feature type="domain" description="C2H2-type" evidence="5">
    <location>
        <begin position="89"/>
        <end position="117"/>
    </location>
</feature>
<protein>
    <recommendedName>
        <fullName evidence="5">C2H2-type domain-containing protein</fullName>
    </recommendedName>
</protein>
<dbReference type="AlphaFoldDB" id="A0A6H5II74"/>
<dbReference type="GO" id="GO:0008270">
    <property type="term" value="F:zinc ion binding"/>
    <property type="evidence" value="ECO:0007669"/>
    <property type="project" value="UniProtKB-KW"/>
</dbReference>
<keyword evidence="4" id="KW-0862">Zinc</keyword>
<dbReference type="InterPro" id="IPR029071">
    <property type="entry name" value="Ubiquitin-like_domsf"/>
</dbReference>
<reference evidence="6 7" key="1">
    <citation type="submission" date="2020-02" db="EMBL/GenBank/DDBJ databases">
        <authorList>
            <person name="Ferguson B K."/>
        </authorList>
    </citation>
    <scope>NUCLEOTIDE SEQUENCE [LARGE SCALE GENOMIC DNA]</scope>
</reference>
<keyword evidence="2 3" id="KW-0040">ANK repeat</keyword>
<dbReference type="SUPFAM" id="SSF54236">
    <property type="entry name" value="Ubiquitin-like"/>
    <property type="match status" value="1"/>
</dbReference>